<dbReference type="Pfam" id="PF13481">
    <property type="entry name" value="AAA_25"/>
    <property type="match status" value="1"/>
</dbReference>
<feature type="compositionally biased region" description="Basic and acidic residues" evidence="1">
    <location>
        <begin position="23"/>
        <end position="33"/>
    </location>
</feature>
<gene>
    <name evidence="2" type="ORF">PX52LOC_07881</name>
</gene>
<evidence type="ECO:0000313" key="3">
    <source>
        <dbReference type="Proteomes" id="UP000324974"/>
    </source>
</evidence>
<sequence length="420" mass="45436">MANGAHVHTPRTAGHAHDHRHARAEPTAEPKKPRFEFLTDAEFVAGDYRQEFLITNVLAKGQPCGIGGPVKAMKTGLSVDMALSLGTGTPFLGTFAVTRAVTTVMVSGESGRATLLETRDRIMKAKGFPPAQPFGTLHWCFDVPRLSDAAAMAEFTEMLVARKPEVVILDPLYLKLGDVNAASMFETGDVLKNVGTKLIAAGITTVICHHANRSLDVGKPMELQHLSHAGFSQFVGQYVLINRRKEYVKGTGRHELVVGIGGRDGYGGQYHVDIEEGVADECFRSRVWDVRITNTADAPAGPAGSAEDKEAKKAGELRQKMAAKKAKFLADVDAEKAKGFPAVSANRLKTDYHWQFTDIKAIADCLMQDGQIELHTFKFKAGKGAPQETTGFRRAVPRGADRPAVRASAGFFRHPTGSTG</sequence>
<dbReference type="Proteomes" id="UP000324974">
    <property type="component" value="Chromosome"/>
</dbReference>
<dbReference type="Gene3D" id="3.40.50.300">
    <property type="entry name" value="P-loop containing nucleotide triphosphate hydrolases"/>
    <property type="match status" value="1"/>
</dbReference>
<keyword evidence="3" id="KW-1185">Reference proteome</keyword>
<name>A0A5C1ARE0_9BACT</name>
<dbReference type="RefSeq" id="WP_149115027.1">
    <property type="nucleotide sequence ID" value="NZ_CP042425.1"/>
</dbReference>
<reference evidence="3" key="1">
    <citation type="submission" date="2019-08" db="EMBL/GenBank/DDBJ databases">
        <title>Limnoglobus roseus gen. nov., sp. nov., a novel freshwater planctomycete with a giant genome from the family Gemmataceae.</title>
        <authorList>
            <person name="Kulichevskaya I.S."/>
            <person name="Naumoff D.G."/>
            <person name="Miroshnikov K."/>
            <person name="Ivanova A."/>
            <person name="Philippov D.A."/>
            <person name="Hakobyan A."/>
            <person name="Rijpstra I.C."/>
            <person name="Sinninghe Damste J.S."/>
            <person name="Liesack W."/>
            <person name="Dedysh S.N."/>
        </authorList>
    </citation>
    <scope>NUCLEOTIDE SEQUENCE [LARGE SCALE GENOMIC DNA]</scope>
    <source>
        <strain evidence="3">PX52</strain>
    </source>
</reference>
<dbReference type="OrthoDB" id="287530at2"/>
<dbReference type="KEGG" id="lrs:PX52LOC_07881"/>
<accession>A0A5C1ARE0</accession>
<dbReference type="EMBL" id="CP042425">
    <property type="protein sequence ID" value="QEL20767.1"/>
    <property type="molecule type" value="Genomic_DNA"/>
</dbReference>
<evidence type="ECO:0000256" key="1">
    <source>
        <dbReference type="SAM" id="MobiDB-lite"/>
    </source>
</evidence>
<dbReference type="InterPro" id="IPR027417">
    <property type="entry name" value="P-loop_NTPase"/>
</dbReference>
<proteinExistence type="predicted"/>
<feature type="region of interest" description="Disordered" evidence="1">
    <location>
        <begin position="1"/>
        <end position="33"/>
    </location>
</feature>
<protein>
    <recommendedName>
        <fullName evidence="4">AAA family ATPase</fullName>
    </recommendedName>
</protein>
<organism evidence="2 3">
    <name type="scientific">Limnoglobus roseus</name>
    <dbReference type="NCBI Taxonomy" id="2598579"/>
    <lineage>
        <taxon>Bacteria</taxon>
        <taxon>Pseudomonadati</taxon>
        <taxon>Planctomycetota</taxon>
        <taxon>Planctomycetia</taxon>
        <taxon>Gemmatales</taxon>
        <taxon>Gemmataceae</taxon>
        <taxon>Limnoglobus</taxon>
    </lineage>
</organism>
<evidence type="ECO:0008006" key="4">
    <source>
        <dbReference type="Google" id="ProtNLM"/>
    </source>
</evidence>
<evidence type="ECO:0000313" key="2">
    <source>
        <dbReference type="EMBL" id="QEL20767.1"/>
    </source>
</evidence>
<dbReference type="AlphaFoldDB" id="A0A5C1ARE0"/>